<dbReference type="WBParaSite" id="PS1159_v2.g12985.t2">
    <property type="protein sequence ID" value="PS1159_v2.g12985.t2"/>
    <property type="gene ID" value="PS1159_v2.g12985"/>
</dbReference>
<organism evidence="1 2">
    <name type="scientific">Panagrolaimus sp. PS1159</name>
    <dbReference type="NCBI Taxonomy" id="55785"/>
    <lineage>
        <taxon>Eukaryota</taxon>
        <taxon>Metazoa</taxon>
        <taxon>Ecdysozoa</taxon>
        <taxon>Nematoda</taxon>
        <taxon>Chromadorea</taxon>
        <taxon>Rhabditida</taxon>
        <taxon>Tylenchina</taxon>
        <taxon>Panagrolaimomorpha</taxon>
        <taxon>Panagrolaimoidea</taxon>
        <taxon>Panagrolaimidae</taxon>
        <taxon>Panagrolaimus</taxon>
    </lineage>
</organism>
<evidence type="ECO:0000313" key="1">
    <source>
        <dbReference type="Proteomes" id="UP000887580"/>
    </source>
</evidence>
<evidence type="ECO:0000313" key="2">
    <source>
        <dbReference type="WBParaSite" id="PS1159_v2.g12985.t2"/>
    </source>
</evidence>
<protein>
    <submittedName>
        <fullName evidence="2">N-acetyltransferase domain-containing protein</fullName>
    </submittedName>
</protein>
<accession>A0AC35F1X4</accession>
<proteinExistence type="predicted"/>
<name>A0AC35F1X4_9BILA</name>
<sequence length="306" mass="35712">MILKKLLYKTFYRNFQQFALNEKTSIQNGIFYDNRKLGERKVINSVWIPKNGKAWNPKSGKGFLRIERIDEKDFELIGNFYNYQFVQSGNIWKAINAKYEDTKELIFDAIKIPMQQPLSYAAFDKNQLVGIHLNRLHIKSQFSELFEGKLYYKNAKLYIKEDYAEDIANGPYNNQNANRISVLLNECLKQTGKFLPEDIKNLGYMKVTVIDPKYMGNGLFQYFFTESFKTFKEKDCNYFIAFCLANASAKMCEKMGMWSAFCFQYSEFKENGIPVFQNLCDGAIGVHLMMGKTDVAIKILEEIEKK</sequence>
<dbReference type="Proteomes" id="UP000887580">
    <property type="component" value="Unplaced"/>
</dbReference>
<reference evidence="2" key="1">
    <citation type="submission" date="2022-11" db="UniProtKB">
        <authorList>
            <consortium name="WormBaseParasite"/>
        </authorList>
    </citation>
    <scope>IDENTIFICATION</scope>
</reference>